<dbReference type="PANTHER" id="PTHR35526:SF3">
    <property type="entry name" value="ANTI-SIGMA-F FACTOR RSBW"/>
    <property type="match status" value="1"/>
</dbReference>
<dbReference type="EMBL" id="JAAGLU010000003">
    <property type="protein sequence ID" value="NEC85239.1"/>
    <property type="molecule type" value="Genomic_DNA"/>
</dbReference>
<dbReference type="Gene3D" id="3.30.565.10">
    <property type="entry name" value="Histidine kinase-like ATPase, C-terminal domain"/>
    <property type="match status" value="1"/>
</dbReference>
<sequence>MSTAVTTHQRRDTFHVPKRKQSVPDARSQVRKILSDWGINGELACDVAAVSTELVANAVQHCRVTYARIEVTLCMRGDGLLVEVSDPDRGRIPALCMGDDQGEGGRGLVLVAGLAERWGHELRPFAKCVWAGFSVPEGTRVPVDA</sequence>
<proteinExistence type="predicted"/>
<feature type="domain" description="Histidine kinase/HSP90-like ATPase" evidence="3">
    <location>
        <begin position="17"/>
        <end position="118"/>
    </location>
</feature>
<accession>A0A6B3BLP3</accession>
<name>A0A6B3BLP3_9ACTN</name>
<feature type="region of interest" description="Disordered" evidence="2">
    <location>
        <begin position="1"/>
        <end position="22"/>
    </location>
</feature>
<keyword evidence="1" id="KW-0723">Serine/threonine-protein kinase</keyword>
<dbReference type="InterPro" id="IPR036890">
    <property type="entry name" value="HATPase_C_sf"/>
</dbReference>
<evidence type="ECO:0000259" key="3">
    <source>
        <dbReference type="Pfam" id="PF13581"/>
    </source>
</evidence>
<dbReference type="GO" id="GO:0005524">
    <property type="term" value="F:ATP binding"/>
    <property type="evidence" value="ECO:0007669"/>
    <property type="project" value="UniProtKB-KW"/>
</dbReference>
<dbReference type="AlphaFoldDB" id="A0A6B3BLP3"/>
<dbReference type="Pfam" id="PF13581">
    <property type="entry name" value="HATPase_c_2"/>
    <property type="match status" value="1"/>
</dbReference>
<keyword evidence="4" id="KW-0547">Nucleotide-binding</keyword>
<comment type="caution">
    <text evidence="4">The sequence shown here is derived from an EMBL/GenBank/DDBJ whole genome shotgun (WGS) entry which is preliminary data.</text>
</comment>
<dbReference type="SUPFAM" id="SSF55874">
    <property type="entry name" value="ATPase domain of HSP90 chaperone/DNA topoisomerase II/histidine kinase"/>
    <property type="match status" value="1"/>
</dbReference>
<gene>
    <name evidence="4" type="ORF">G3I71_05055</name>
</gene>
<evidence type="ECO:0000256" key="2">
    <source>
        <dbReference type="SAM" id="MobiDB-lite"/>
    </source>
</evidence>
<dbReference type="GO" id="GO:0004674">
    <property type="term" value="F:protein serine/threonine kinase activity"/>
    <property type="evidence" value="ECO:0007669"/>
    <property type="project" value="UniProtKB-KW"/>
</dbReference>
<protein>
    <submittedName>
        <fullName evidence="4">ATP-binding protein</fullName>
    </submittedName>
</protein>
<dbReference type="CDD" id="cd16936">
    <property type="entry name" value="HATPase_RsbW-like"/>
    <property type="match status" value="1"/>
</dbReference>
<reference evidence="4" key="1">
    <citation type="submission" date="2020-01" db="EMBL/GenBank/DDBJ databases">
        <title>Insect and environment-associated Actinomycetes.</title>
        <authorList>
            <person name="Currrie C."/>
            <person name="Chevrette M."/>
            <person name="Carlson C."/>
            <person name="Stubbendieck R."/>
            <person name="Wendt-Pienkowski E."/>
        </authorList>
    </citation>
    <scope>NUCLEOTIDE SEQUENCE</scope>
    <source>
        <strain evidence="4">SID12501</strain>
    </source>
</reference>
<dbReference type="InterPro" id="IPR003594">
    <property type="entry name" value="HATPase_dom"/>
</dbReference>
<dbReference type="InterPro" id="IPR050267">
    <property type="entry name" value="Anti-sigma-factor_SerPK"/>
</dbReference>
<evidence type="ECO:0000256" key="1">
    <source>
        <dbReference type="ARBA" id="ARBA00022527"/>
    </source>
</evidence>
<keyword evidence="1" id="KW-0418">Kinase</keyword>
<keyword evidence="4" id="KW-0067">ATP-binding</keyword>
<dbReference type="RefSeq" id="WP_164312676.1">
    <property type="nucleotide sequence ID" value="NZ_JAAGLU010000003.1"/>
</dbReference>
<dbReference type="PANTHER" id="PTHR35526">
    <property type="entry name" value="ANTI-SIGMA-F FACTOR RSBW-RELATED"/>
    <property type="match status" value="1"/>
</dbReference>
<evidence type="ECO:0000313" key="4">
    <source>
        <dbReference type="EMBL" id="NEC85239.1"/>
    </source>
</evidence>
<keyword evidence="1" id="KW-0808">Transferase</keyword>
<organism evidence="4">
    <name type="scientific">Streptomyces sp. SID12501</name>
    <dbReference type="NCBI Taxonomy" id="2706042"/>
    <lineage>
        <taxon>Bacteria</taxon>
        <taxon>Bacillati</taxon>
        <taxon>Actinomycetota</taxon>
        <taxon>Actinomycetes</taxon>
        <taxon>Kitasatosporales</taxon>
        <taxon>Streptomycetaceae</taxon>
        <taxon>Streptomyces</taxon>
    </lineage>
</organism>